<evidence type="ECO:0000256" key="14">
    <source>
        <dbReference type="PIRSR" id="PIRSR001365-1"/>
    </source>
</evidence>
<evidence type="ECO:0000256" key="11">
    <source>
        <dbReference type="ARBA" id="ARBA00047836"/>
    </source>
</evidence>
<dbReference type="GO" id="GO:0009089">
    <property type="term" value="P:lysine biosynthetic process via diaminopimelate"/>
    <property type="evidence" value="ECO:0007669"/>
    <property type="project" value="UniProtKB-UniRule"/>
</dbReference>
<dbReference type="GO" id="GO:0008840">
    <property type="term" value="F:4-hydroxy-tetrahydrodipicolinate synthase activity"/>
    <property type="evidence" value="ECO:0007669"/>
    <property type="project" value="UniProtKB-UniRule"/>
</dbReference>
<dbReference type="InterPro" id="IPR020624">
    <property type="entry name" value="Schiff_base-form_aldolases_CS"/>
</dbReference>
<keyword evidence="10 12" id="KW-0704">Schiff base</keyword>
<evidence type="ECO:0000256" key="3">
    <source>
        <dbReference type="ARBA" id="ARBA00007592"/>
    </source>
</evidence>
<comment type="subcellular location">
    <subcellularLocation>
        <location evidence="12">Cytoplasm</location>
    </subcellularLocation>
</comment>
<keyword evidence="17" id="KW-1185">Reference proteome</keyword>
<name>A0A1L8CW29_9THEO</name>
<dbReference type="RefSeq" id="WP_075859553.1">
    <property type="nucleotide sequence ID" value="NZ_BDJK01000029.1"/>
</dbReference>
<dbReference type="CDD" id="cd00950">
    <property type="entry name" value="DHDPS"/>
    <property type="match status" value="1"/>
</dbReference>
<feature type="active site" description="Schiff-base intermediate with substrate" evidence="12 14">
    <location>
        <position position="163"/>
    </location>
</feature>
<dbReference type="HAMAP" id="MF_00418">
    <property type="entry name" value="DapA"/>
    <property type="match status" value="1"/>
</dbReference>
<feature type="binding site" evidence="12 15">
    <location>
        <position position="47"/>
    </location>
    <ligand>
        <name>pyruvate</name>
        <dbReference type="ChEBI" id="CHEBI:15361"/>
    </ligand>
</feature>
<comment type="pathway">
    <text evidence="2 12">Amino-acid biosynthesis; L-lysine biosynthesis via DAP pathway; (S)-tetrahydrodipicolinate from L-aspartate: step 3/4.</text>
</comment>
<keyword evidence="7 12" id="KW-0220">Diaminopimelate biosynthesis</keyword>
<comment type="catalytic activity">
    <reaction evidence="11 12">
        <text>L-aspartate 4-semialdehyde + pyruvate = (2S,4S)-4-hydroxy-2,3,4,5-tetrahydrodipicolinate + H2O + H(+)</text>
        <dbReference type="Rhea" id="RHEA:34171"/>
        <dbReference type="ChEBI" id="CHEBI:15361"/>
        <dbReference type="ChEBI" id="CHEBI:15377"/>
        <dbReference type="ChEBI" id="CHEBI:15378"/>
        <dbReference type="ChEBI" id="CHEBI:67139"/>
        <dbReference type="ChEBI" id="CHEBI:537519"/>
        <dbReference type="EC" id="4.3.3.7"/>
    </reaction>
</comment>
<dbReference type="InterPro" id="IPR002220">
    <property type="entry name" value="DapA-like"/>
</dbReference>
<dbReference type="PROSITE" id="PS00665">
    <property type="entry name" value="DHDPS_1"/>
    <property type="match status" value="1"/>
</dbReference>
<evidence type="ECO:0000256" key="1">
    <source>
        <dbReference type="ARBA" id="ARBA00003294"/>
    </source>
</evidence>
<accession>A0A1L8CW29</accession>
<feature type="binding site" evidence="12 15">
    <location>
        <position position="205"/>
    </location>
    <ligand>
        <name>pyruvate</name>
        <dbReference type="ChEBI" id="CHEBI:15361"/>
    </ligand>
</feature>
<feature type="active site" description="Proton donor/acceptor" evidence="12 14">
    <location>
        <position position="135"/>
    </location>
</feature>
<evidence type="ECO:0000256" key="6">
    <source>
        <dbReference type="ARBA" id="ARBA00022605"/>
    </source>
</evidence>
<evidence type="ECO:0000256" key="15">
    <source>
        <dbReference type="PIRSR" id="PIRSR001365-2"/>
    </source>
</evidence>
<dbReference type="SMART" id="SM01130">
    <property type="entry name" value="DHDPS"/>
    <property type="match status" value="1"/>
</dbReference>
<dbReference type="OrthoDB" id="9782828at2"/>
<dbReference type="NCBIfam" id="TIGR00674">
    <property type="entry name" value="dapA"/>
    <property type="match status" value="1"/>
</dbReference>
<dbReference type="PANTHER" id="PTHR12128">
    <property type="entry name" value="DIHYDRODIPICOLINATE SYNTHASE"/>
    <property type="match status" value="1"/>
</dbReference>
<keyword evidence="9 12" id="KW-0456">Lyase</keyword>
<dbReference type="AlphaFoldDB" id="A0A1L8CW29"/>
<comment type="similarity">
    <text evidence="3 12 13">Belongs to the DapA family.</text>
</comment>
<dbReference type="EC" id="4.3.3.7" evidence="4 12"/>
<organism evidence="16 17">
    <name type="scientific">Carboxydothermus pertinax</name>
    <dbReference type="NCBI Taxonomy" id="870242"/>
    <lineage>
        <taxon>Bacteria</taxon>
        <taxon>Bacillati</taxon>
        <taxon>Bacillota</taxon>
        <taxon>Clostridia</taxon>
        <taxon>Thermoanaerobacterales</taxon>
        <taxon>Thermoanaerobacteraceae</taxon>
        <taxon>Carboxydothermus</taxon>
    </lineage>
</organism>
<keyword evidence="5 12" id="KW-0963">Cytoplasm</keyword>
<dbReference type="STRING" id="870242.cpu_16130"/>
<evidence type="ECO:0000256" key="8">
    <source>
        <dbReference type="ARBA" id="ARBA00023154"/>
    </source>
</evidence>
<evidence type="ECO:0000256" key="4">
    <source>
        <dbReference type="ARBA" id="ARBA00012086"/>
    </source>
</evidence>
<evidence type="ECO:0000256" key="2">
    <source>
        <dbReference type="ARBA" id="ARBA00005120"/>
    </source>
</evidence>
<dbReference type="Gene3D" id="3.20.20.70">
    <property type="entry name" value="Aldolase class I"/>
    <property type="match status" value="1"/>
</dbReference>
<evidence type="ECO:0000256" key="10">
    <source>
        <dbReference type="ARBA" id="ARBA00023270"/>
    </source>
</evidence>
<comment type="function">
    <text evidence="1 12">Catalyzes the condensation of (S)-aspartate-beta-semialdehyde [(S)-ASA] and pyruvate to 4-hydroxy-tetrahydrodipicolinate (HTPA).</text>
</comment>
<dbReference type="SUPFAM" id="SSF51569">
    <property type="entry name" value="Aldolase"/>
    <property type="match status" value="1"/>
</dbReference>
<evidence type="ECO:0000256" key="13">
    <source>
        <dbReference type="PIRNR" id="PIRNR001365"/>
    </source>
</evidence>
<dbReference type="GO" id="GO:0005829">
    <property type="term" value="C:cytosol"/>
    <property type="evidence" value="ECO:0007669"/>
    <property type="project" value="TreeGrafter"/>
</dbReference>
<comment type="caution">
    <text evidence="12">Was originally thought to be a dihydrodipicolinate synthase (DHDPS), catalyzing the condensation of (S)-aspartate-beta-semialdehyde [(S)-ASA] and pyruvate to dihydrodipicolinate (DHDP). However, it was shown in E.coli that the product of the enzymatic reaction is not dihydrodipicolinate but in fact (4S)-4-hydroxy-2,3,4,5-tetrahydro-(2S)-dipicolinic acid (HTPA), and that the consecutive dehydration reaction leading to DHDP is not spontaneous but catalyzed by DapB.</text>
</comment>
<dbReference type="EMBL" id="BDJK01000029">
    <property type="protein sequence ID" value="GAV23103.1"/>
    <property type="molecule type" value="Genomic_DNA"/>
</dbReference>
<comment type="subunit">
    <text evidence="12">Homotetramer; dimer of dimers.</text>
</comment>
<protein>
    <recommendedName>
        <fullName evidence="4 12">4-hydroxy-tetrahydrodipicolinate synthase</fullName>
        <shortName evidence="12">HTPA synthase</shortName>
        <ecNumber evidence="4 12">4.3.3.7</ecNumber>
    </recommendedName>
</protein>
<dbReference type="Proteomes" id="UP000187485">
    <property type="component" value="Unassembled WGS sequence"/>
</dbReference>
<gene>
    <name evidence="12" type="primary">dapA</name>
    <name evidence="16" type="ORF">cpu_16130</name>
</gene>
<comment type="caution">
    <text evidence="16">The sequence shown here is derived from an EMBL/GenBank/DDBJ whole genome shotgun (WGS) entry which is preliminary data.</text>
</comment>
<evidence type="ECO:0000256" key="12">
    <source>
        <dbReference type="HAMAP-Rule" id="MF_00418"/>
    </source>
</evidence>
<dbReference type="InterPro" id="IPR005263">
    <property type="entry name" value="DapA"/>
</dbReference>
<dbReference type="GO" id="GO:0019877">
    <property type="term" value="P:diaminopimelate biosynthetic process"/>
    <property type="evidence" value="ECO:0007669"/>
    <property type="project" value="UniProtKB-UniRule"/>
</dbReference>
<keyword evidence="8 12" id="KW-0457">Lysine biosynthesis</keyword>
<dbReference type="PRINTS" id="PR00146">
    <property type="entry name" value="DHPICSNTHASE"/>
</dbReference>
<feature type="site" description="Part of a proton relay during catalysis" evidence="12">
    <location>
        <position position="109"/>
    </location>
</feature>
<keyword evidence="6 12" id="KW-0028">Amino-acid biosynthesis</keyword>
<dbReference type="PIRSF" id="PIRSF001365">
    <property type="entry name" value="DHDPS"/>
    <property type="match status" value="1"/>
</dbReference>
<dbReference type="Pfam" id="PF00701">
    <property type="entry name" value="DHDPS"/>
    <property type="match status" value="1"/>
</dbReference>
<evidence type="ECO:0000313" key="16">
    <source>
        <dbReference type="EMBL" id="GAV23103.1"/>
    </source>
</evidence>
<dbReference type="InterPro" id="IPR020625">
    <property type="entry name" value="Schiff_base-form_aldolases_AS"/>
</dbReference>
<evidence type="ECO:0000313" key="17">
    <source>
        <dbReference type="Proteomes" id="UP000187485"/>
    </source>
</evidence>
<evidence type="ECO:0000256" key="7">
    <source>
        <dbReference type="ARBA" id="ARBA00022915"/>
    </source>
</evidence>
<dbReference type="PROSITE" id="PS00666">
    <property type="entry name" value="DHDPS_2"/>
    <property type="match status" value="1"/>
</dbReference>
<reference evidence="17" key="1">
    <citation type="submission" date="2016-12" db="EMBL/GenBank/DDBJ databases">
        <title>Draft Genome Sequences od Carboxydothermus pertinax and islandicus, Hydrogenogenic Carboxydotrophic Bacteria.</title>
        <authorList>
            <person name="Fukuyama Y."/>
            <person name="Ohmae K."/>
            <person name="Yoneda Y."/>
            <person name="Yoshida T."/>
            <person name="Sako Y."/>
        </authorList>
    </citation>
    <scope>NUCLEOTIDE SEQUENCE [LARGE SCALE GENOMIC DNA]</scope>
    <source>
        <strain evidence="17">Ug1</strain>
    </source>
</reference>
<dbReference type="PANTHER" id="PTHR12128:SF66">
    <property type="entry name" value="4-HYDROXY-2-OXOGLUTARATE ALDOLASE, MITOCHONDRIAL"/>
    <property type="match status" value="1"/>
</dbReference>
<proteinExistence type="inferred from homology"/>
<sequence>MSLFGRLLTAMVTPFDREGKVNLEQAQKLAAYLVENGSDGIVVAGTTGESPTLSFEEKVDLFKAVVEAVGGKASVIAGTGSNATENSIKLTKAAEKAGVDGVMLVAPYYNKPSQNGLVEHFQAIAKSTSLPVMIYNVPGRTGVNILPKTMAKIAEIENVMAVKEAAGSLEQATELVRLLPERVKVFSGDDSLTLPILAVGGYGVVSVASHLVGPKIKEMIDQYLLGNVSLAARLHQELYPLMKVLFITTNPVPVKTALNLMGHKVGGFRLPLVEMNEEEKEELVRQLKDSNLL</sequence>
<dbReference type="UniPathway" id="UPA00034">
    <property type="reaction ID" value="UER00017"/>
</dbReference>
<evidence type="ECO:0000256" key="9">
    <source>
        <dbReference type="ARBA" id="ARBA00023239"/>
    </source>
</evidence>
<feature type="site" description="Part of a proton relay during catalysis" evidence="12">
    <location>
        <position position="46"/>
    </location>
</feature>
<dbReference type="InterPro" id="IPR013785">
    <property type="entry name" value="Aldolase_TIM"/>
</dbReference>
<evidence type="ECO:0000256" key="5">
    <source>
        <dbReference type="ARBA" id="ARBA00022490"/>
    </source>
</evidence>